<sequence length="125" mass="14239">MGLIATVNFLEAADQGAGMTVMTVKFVIASDNEASHQLIYSKFIDELGRGRGKFQIIFKDNLCFVSTPESIHDFARRLINKTDFRIDKDRLMVIDERSKKIFTCGGYDMDIFAKFPDFQLISITE</sequence>
<protein>
    <submittedName>
        <fullName evidence="1">Uncharacterized protein</fullName>
    </submittedName>
</protein>
<gene>
    <name evidence="1" type="ORF">EU555_35285</name>
</gene>
<dbReference type="OrthoDB" id="7993583at2"/>
<evidence type="ECO:0000313" key="2">
    <source>
        <dbReference type="Proteomes" id="UP000297535"/>
    </source>
</evidence>
<reference evidence="1 2" key="1">
    <citation type="submission" date="2019-04" db="EMBL/GenBank/DDBJ databases">
        <authorList>
            <person name="Feng G."/>
            <person name="Zhu H."/>
        </authorList>
    </citation>
    <scope>NUCLEOTIDE SEQUENCE [LARGE SCALE GENOMIC DNA]</scope>
    <source>
        <strain evidence="1 2">6HR-1</strain>
    </source>
</reference>
<comment type="caution">
    <text evidence="1">The sequence shown here is derived from an EMBL/GenBank/DDBJ whole genome shotgun (WGS) entry which is preliminary data.</text>
</comment>
<dbReference type="EMBL" id="SRLB01000067">
    <property type="protein sequence ID" value="TGD92013.1"/>
    <property type="molecule type" value="Genomic_DNA"/>
</dbReference>
<dbReference type="RefSeq" id="WP_135419964.1">
    <property type="nucleotide sequence ID" value="NZ_SRLB01000067.1"/>
</dbReference>
<keyword evidence="2" id="KW-1185">Reference proteome</keyword>
<proteinExistence type="predicted"/>
<accession>A0A4Z0NCN0</accession>
<evidence type="ECO:0000313" key="1">
    <source>
        <dbReference type="EMBL" id="TGD92013.1"/>
    </source>
</evidence>
<dbReference type="Proteomes" id="UP000297535">
    <property type="component" value="Unassembled WGS sequence"/>
</dbReference>
<organism evidence="1 2">
    <name type="scientific">Methylobacterium nonmethylotrophicum</name>
    <dbReference type="NCBI Taxonomy" id="1141884"/>
    <lineage>
        <taxon>Bacteria</taxon>
        <taxon>Pseudomonadati</taxon>
        <taxon>Pseudomonadota</taxon>
        <taxon>Alphaproteobacteria</taxon>
        <taxon>Hyphomicrobiales</taxon>
        <taxon>Methylobacteriaceae</taxon>
        <taxon>Methylobacterium</taxon>
    </lineage>
</organism>
<name>A0A4Z0NCN0_9HYPH</name>
<dbReference type="AlphaFoldDB" id="A0A4Z0NCN0"/>